<feature type="transmembrane region" description="Helical" evidence="11">
    <location>
        <begin position="130"/>
        <end position="148"/>
    </location>
</feature>
<keyword evidence="4 11" id="KW-1133">Transmembrane helix</keyword>
<dbReference type="Proteomes" id="UP000694844">
    <property type="component" value="Chromosome 6"/>
</dbReference>
<evidence type="ECO:0000256" key="1">
    <source>
        <dbReference type="ARBA" id="ARBA00004651"/>
    </source>
</evidence>
<evidence type="ECO:0000313" key="15">
    <source>
        <dbReference type="RefSeq" id="XP_022288074.1"/>
    </source>
</evidence>
<evidence type="ECO:0000256" key="5">
    <source>
        <dbReference type="ARBA" id="ARBA00023040"/>
    </source>
</evidence>
<dbReference type="PANTHER" id="PTHR24248">
    <property type="entry name" value="ADRENERGIC RECEPTOR-RELATED G-PROTEIN COUPLED RECEPTOR"/>
    <property type="match status" value="1"/>
</dbReference>
<dbReference type="PANTHER" id="PTHR24248:SF199">
    <property type="entry name" value="IP13425P-RELATED"/>
    <property type="match status" value="1"/>
</dbReference>
<dbReference type="SMART" id="SM01381">
    <property type="entry name" value="7TM_GPCR_Srsx"/>
    <property type="match status" value="1"/>
</dbReference>
<dbReference type="RefSeq" id="XP_022288077.1">
    <property type="nucleotide sequence ID" value="XM_022432369.1"/>
</dbReference>
<dbReference type="GO" id="GO:0043410">
    <property type="term" value="P:positive regulation of MAPK cascade"/>
    <property type="evidence" value="ECO:0007669"/>
    <property type="project" value="TreeGrafter"/>
</dbReference>
<dbReference type="RefSeq" id="XP_022288074.1">
    <property type="nucleotide sequence ID" value="XM_022432366.1"/>
</dbReference>
<dbReference type="GO" id="GO:0004993">
    <property type="term" value="F:G protein-coupled serotonin receptor activity"/>
    <property type="evidence" value="ECO:0007669"/>
    <property type="project" value="UniProtKB-ARBA"/>
</dbReference>
<evidence type="ECO:0000256" key="4">
    <source>
        <dbReference type="ARBA" id="ARBA00022989"/>
    </source>
</evidence>
<dbReference type="RefSeq" id="XP_022288079.1">
    <property type="nucleotide sequence ID" value="XM_022432371.1"/>
</dbReference>
<dbReference type="Pfam" id="PF00001">
    <property type="entry name" value="7tm_1"/>
    <property type="match status" value="1"/>
</dbReference>
<feature type="transmembrane region" description="Helical" evidence="11">
    <location>
        <begin position="209"/>
        <end position="231"/>
    </location>
</feature>
<dbReference type="GO" id="GO:0071880">
    <property type="term" value="P:adenylate cyclase-activating adrenergic receptor signaling pathway"/>
    <property type="evidence" value="ECO:0007669"/>
    <property type="project" value="TreeGrafter"/>
</dbReference>
<dbReference type="GO" id="GO:0005886">
    <property type="term" value="C:plasma membrane"/>
    <property type="evidence" value="ECO:0007669"/>
    <property type="project" value="UniProtKB-SubCell"/>
</dbReference>
<dbReference type="KEGG" id="cvn:111100465"/>
<feature type="transmembrane region" description="Helical" evidence="11">
    <location>
        <begin position="381"/>
        <end position="400"/>
    </location>
</feature>
<gene>
    <name evidence="14 15 16 17 18 19 20 21" type="primary">LOC111100465</name>
</gene>
<keyword evidence="9 10" id="KW-0807">Transducer</keyword>
<evidence type="ECO:0000259" key="12">
    <source>
        <dbReference type="PROSITE" id="PS50262"/>
    </source>
</evidence>
<dbReference type="GeneID" id="111100465"/>
<proteinExistence type="inferred from homology"/>
<evidence type="ECO:0000313" key="21">
    <source>
        <dbReference type="RefSeq" id="XP_022288080.1"/>
    </source>
</evidence>
<dbReference type="Gene3D" id="1.20.1070.10">
    <property type="entry name" value="Rhodopsin 7-helix transmembrane proteins"/>
    <property type="match status" value="1"/>
</dbReference>
<evidence type="ECO:0000256" key="10">
    <source>
        <dbReference type="RuleBase" id="RU000688"/>
    </source>
</evidence>
<evidence type="ECO:0000313" key="14">
    <source>
        <dbReference type="RefSeq" id="XP_022288073.1"/>
    </source>
</evidence>
<keyword evidence="6 11" id="KW-0472">Membrane</keyword>
<evidence type="ECO:0000313" key="18">
    <source>
        <dbReference type="RefSeq" id="XP_022288077.1"/>
    </source>
</evidence>
<evidence type="ECO:0000256" key="6">
    <source>
        <dbReference type="ARBA" id="ARBA00023136"/>
    </source>
</evidence>
<name>A0A8B8AA71_CRAVI</name>
<dbReference type="RefSeq" id="XP_022288073.1">
    <property type="nucleotide sequence ID" value="XM_022432365.1"/>
</dbReference>
<reference evidence="14 15" key="1">
    <citation type="submission" date="2025-04" db="UniProtKB">
        <authorList>
            <consortium name="RefSeq"/>
        </authorList>
    </citation>
    <scope>IDENTIFICATION</scope>
    <source>
        <tissue evidence="14 15">Whole sample</tissue>
    </source>
</reference>
<dbReference type="RefSeq" id="XP_022288075.1">
    <property type="nucleotide sequence ID" value="XM_022432367.1"/>
</dbReference>
<feature type="transmembrane region" description="Helical" evidence="11">
    <location>
        <begin position="169"/>
        <end position="189"/>
    </location>
</feature>
<comment type="similarity">
    <text evidence="10">Belongs to the G-protein coupled receptor 1 family.</text>
</comment>
<dbReference type="CDD" id="cd15329">
    <property type="entry name" value="7tmA_5-HT7"/>
    <property type="match status" value="1"/>
</dbReference>
<keyword evidence="5 10" id="KW-0297">G-protein coupled receptor</keyword>
<dbReference type="PROSITE" id="PS50262">
    <property type="entry name" value="G_PROTEIN_RECEP_F1_2"/>
    <property type="match status" value="1"/>
</dbReference>
<evidence type="ECO:0000313" key="19">
    <source>
        <dbReference type="RefSeq" id="XP_022288078.1"/>
    </source>
</evidence>
<dbReference type="InterPro" id="IPR000276">
    <property type="entry name" value="GPCR_Rhodpsn"/>
</dbReference>
<evidence type="ECO:0000313" key="13">
    <source>
        <dbReference type="Proteomes" id="UP000694844"/>
    </source>
</evidence>
<keyword evidence="13" id="KW-1185">Reference proteome</keyword>
<dbReference type="PROSITE" id="PS00237">
    <property type="entry name" value="G_PROTEIN_RECEP_F1_1"/>
    <property type="match status" value="1"/>
</dbReference>
<dbReference type="AlphaFoldDB" id="A0A8B8AA71"/>
<feature type="transmembrane region" description="Helical" evidence="11">
    <location>
        <begin position="53"/>
        <end position="80"/>
    </location>
</feature>
<evidence type="ECO:0000256" key="9">
    <source>
        <dbReference type="ARBA" id="ARBA00023224"/>
    </source>
</evidence>
<keyword evidence="3 10" id="KW-0812">Transmembrane</keyword>
<comment type="subcellular location">
    <subcellularLocation>
        <location evidence="1">Cell membrane</location>
        <topology evidence="1">Multi-pass membrane protein</topology>
    </subcellularLocation>
</comment>
<evidence type="ECO:0000256" key="11">
    <source>
        <dbReference type="SAM" id="Phobius"/>
    </source>
</evidence>
<evidence type="ECO:0000256" key="2">
    <source>
        <dbReference type="ARBA" id="ARBA00022475"/>
    </source>
</evidence>
<sequence length="483" mass="54358">MEDFTFPSIDTNSSAGYSLSNVSVLNVSTTLAAVPHETAPQAPDSPYTPVEQAFMLFFLILMMIGTIIGNSLVCIAVALVKRLQTPSNLLILSLAVSDLLVAVLVMPFAATNEAAGHWPLGDIVCDIFTSLDVILCTASILNLCMISVDRYFVITRPFQYAMKRTPKRMGLMIASVWMLSVVISIPPLLGWKSEKPPFVCFISQEIGYQIYATLLSFYIPLMAMIFVYFGIWRVSSRLAKKEYKSQPGSIDRGTETLYLPPHCTPRNSRESDYGTHPNGILRNGGCEDNCSSKKSSKEEDEAMLDMLANHRNNNRRRFTVKSLLSRGSKNSHKERRAIKTLGVIMGGFTACWLPFFILAVIRPFCGIREENCSIPGSLMSIFNWLGYFNSFLNPLIYARFNREFRTPFKEILCFRCRNINVRIRSESYAERYGETRTIPDTTFRDSLKPVTDTVVRYDSQGVTNVYVGNGNTNNHDKDRESVV</sequence>
<dbReference type="RefSeq" id="XP_022288080.1">
    <property type="nucleotide sequence ID" value="XM_022432372.1"/>
</dbReference>
<dbReference type="InterPro" id="IPR017452">
    <property type="entry name" value="GPCR_Rhodpsn_7TM"/>
</dbReference>
<accession>A0A8B8AA71</accession>
<evidence type="ECO:0000313" key="17">
    <source>
        <dbReference type="RefSeq" id="XP_022288076.1"/>
    </source>
</evidence>
<organism evidence="13 16">
    <name type="scientific">Crassostrea virginica</name>
    <name type="common">Eastern oyster</name>
    <dbReference type="NCBI Taxonomy" id="6565"/>
    <lineage>
        <taxon>Eukaryota</taxon>
        <taxon>Metazoa</taxon>
        <taxon>Spiralia</taxon>
        <taxon>Lophotrochozoa</taxon>
        <taxon>Mollusca</taxon>
        <taxon>Bivalvia</taxon>
        <taxon>Autobranchia</taxon>
        <taxon>Pteriomorphia</taxon>
        <taxon>Ostreida</taxon>
        <taxon>Ostreoidea</taxon>
        <taxon>Ostreidae</taxon>
        <taxon>Crassostrea</taxon>
    </lineage>
</organism>
<evidence type="ECO:0000313" key="16">
    <source>
        <dbReference type="RefSeq" id="XP_022288075.1"/>
    </source>
</evidence>
<dbReference type="SUPFAM" id="SSF81321">
    <property type="entry name" value="Family A G protein-coupled receptor-like"/>
    <property type="match status" value="1"/>
</dbReference>
<keyword evidence="2" id="KW-1003">Cell membrane</keyword>
<keyword evidence="8 10" id="KW-0675">Receptor</keyword>
<protein>
    <submittedName>
        <fullName evidence="14 15">5-hydroxytryptamine receptor 1A-like</fullName>
    </submittedName>
</protein>
<dbReference type="OrthoDB" id="5951059at2759"/>
<evidence type="ECO:0000256" key="7">
    <source>
        <dbReference type="ARBA" id="ARBA00023157"/>
    </source>
</evidence>
<feature type="transmembrane region" description="Helical" evidence="11">
    <location>
        <begin position="89"/>
        <end position="110"/>
    </location>
</feature>
<evidence type="ECO:0000256" key="3">
    <source>
        <dbReference type="ARBA" id="ARBA00022692"/>
    </source>
</evidence>
<dbReference type="PRINTS" id="PR00237">
    <property type="entry name" value="GPCRRHODOPSN"/>
</dbReference>
<evidence type="ECO:0000313" key="20">
    <source>
        <dbReference type="RefSeq" id="XP_022288079.1"/>
    </source>
</evidence>
<dbReference type="RefSeq" id="XP_022288076.1">
    <property type="nucleotide sequence ID" value="XM_022432368.1"/>
</dbReference>
<feature type="domain" description="G-protein coupled receptors family 1 profile" evidence="12">
    <location>
        <begin position="69"/>
        <end position="397"/>
    </location>
</feature>
<dbReference type="RefSeq" id="XP_022288078.1">
    <property type="nucleotide sequence ID" value="XM_022432370.1"/>
</dbReference>
<feature type="transmembrane region" description="Helical" evidence="11">
    <location>
        <begin position="341"/>
        <end position="361"/>
    </location>
</feature>
<evidence type="ECO:0000256" key="8">
    <source>
        <dbReference type="ARBA" id="ARBA00023170"/>
    </source>
</evidence>
<keyword evidence="7" id="KW-1015">Disulfide bond</keyword>